<keyword evidence="8" id="KW-0539">Nucleus</keyword>
<evidence type="ECO:0000256" key="4">
    <source>
        <dbReference type="ARBA" id="ARBA00022833"/>
    </source>
</evidence>
<accession>A0AAN8VZ17</accession>
<feature type="domain" description="SANT" evidence="14">
    <location>
        <begin position="402"/>
        <end position="453"/>
    </location>
</feature>
<evidence type="ECO:0000259" key="14">
    <source>
        <dbReference type="PROSITE" id="PS51293"/>
    </source>
</evidence>
<evidence type="ECO:0000256" key="7">
    <source>
        <dbReference type="ARBA" id="ARBA00023163"/>
    </source>
</evidence>
<feature type="region of interest" description="Disordered" evidence="10">
    <location>
        <begin position="555"/>
        <end position="578"/>
    </location>
</feature>
<reference evidence="15 16" key="1">
    <citation type="submission" date="2023-12" db="EMBL/GenBank/DDBJ databases">
        <title>A high-quality genome assembly for Dillenia turbinata (Dilleniales).</title>
        <authorList>
            <person name="Chanderbali A."/>
        </authorList>
    </citation>
    <scope>NUCLEOTIDE SEQUENCE [LARGE SCALE GENOMIC DNA]</scope>
    <source>
        <strain evidence="15">LSX21</strain>
        <tissue evidence="15">Leaf</tissue>
    </source>
</reference>
<feature type="compositionally biased region" description="Acidic residues" evidence="10">
    <location>
        <begin position="33"/>
        <end position="45"/>
    </location>
</feature>
<keyword evidence="3 9" id="KW-0863">Zinc-finger</keyword>
<evidence type="ECO:0000256" key="3">
    <source>
        <dbReference type="ARBA" id="ARBA00022771"/>
    </source>
</evidence>
<feature type="compositionally biased region" description="Polar residues" evidence="10">
    <location>
        <begin position="60"/>
        <end position="70"/>
    </location>
</feature>
<dbReference type="SUPFAM" id="SSF46689">
    <property type="entry name" value="Homeodomain-like"/>
    <property type="match status" value="2"/>
</dbReference>
<keyword evidence="6" id="KW-0238">DNA-binding</keyword>
<dbReference type="InterPro" id="IPR032451">
    <property type="entry name" value="SMARCC_C"/>
</dbReference>
<comment type="caution">
    <text evidence="15">The sequence shown here is derived from an EMBL/GenBank/DDBJ whole genome shotgun (WGS) entry which is preliminary data.</text>
</comment>
<dbReference type="AlphaFoldDB" id="A0AAN8VZ17"/>
<dbReference type="Gene3D" id="1.10.10.10">
    <property type="entry name" value="Winged helix-like DNA-binding domain superfamily/Winged helix DNA-binding domain"/>
    <property type="match status" value="1"/>
</dbReference>
<evidence type="ECO:0000313" key="16">
    <source>
        <dbReference type="Proteomes" id="UP001370490"/>
    </source>
</evidence>
<dbReference type="PROSITE" id="PS51293">
    <property type="entry name" value="SANT"/>
    <property type="match status" value="1"/>
</dbReference>
<dbReference type="FunFam" id="1.10.10.10:FF:000020">
    <property type="entry name" value="SWI/SNF complex subunit SMARCC2 isoform c"/>
    <property type="match status" value="1"/>
</dbReference>
<dbReference type="Gene3D" id="1.10.10.60">
    <property type="entry name" value="Homeodomain-like"/>
    <property type="match status" value="1"/>
</dbReference>
<dbReference type="PROSITE" id="PS50934">
    <property type="entry name" value="SWIRM"/>
    <property type="match status" value="1"/>
</dbReference>
<feature type="region of interest" description="Disordered" evidence="10">
    <location>
        <begin position="1"/>
        <end position="70"/>
    </location>
</feature>
<organism evidence="15 16">
    <name type="scientific">Dillenia turbinata</name>
    <dbReference type="NCBI Taxonomy" id="194707"/>
    <lineage>
        <taxon>Eukaryota</taxon>
        <taxon>Viridiplantae</taxon>
        <taxon>Streptophyta</taxon>
        <taxon>Embryophyta</taxon>
        <taxon>Tracheophyta</taxon>
        <taxon>Spermatophyta</taxon>
        <taxon>Magnoliopsida</taxon>
        <taxon>eudicotyledons</taxon>
        <taxon>Gunneridae</taxon>
        <taxon>Pentapetalae</taxon>
        <taxon>Dilleniales</taxon>
        <taxon>Dilleniaceae</taxon>
        <taxon>Dillenia</taxon>
    </lineage>
</organism>
<keyword evidence="7" id="KW-0804">Transcription</keyword>
<dbReference type="InterPro" id="IPR001005">
    <property type="entry name" value="SANT/Myb"/>
</dbReference>
<evidence type="ECO:0000256" key="9">
    <source>
        <dbReference type="PROSITE-ProRule" id="PRU00228"/>
    </source>
</evidence>
<keyword evidence="2" id="KW-0479">Metal-binding</keyword>
<evidence type="ECO:0000256" key="6">
    <source>
        <dbReference type="ARBA" id="ARBA00023125"/>
    </source>
</evidence>
<dbReference type="GO" id="GO:0008270">
    <property type="term" value="F:zinc ion binding"/>
    <property type="evidence" value="ECO:0007669"/>
    <property type="project" value="UniProtKB-KW"/>
</dbReference>
<feature type="domain" description="ZZ-type" evidence="12">
    <location>
        <begin position="344"/>
        <end position="398"/>
    </location>
</feature>
<dbReference type="PROSITE" id="PS50090">
    <property type="entry name" value="MYB_LIKE"/>
    <property type="match status" value="1"/>
</dbReference>
<protein>
    <submittedName>
        <fullName evidence="15">SANT/Myb domain</fullName>
    </submittedName>
</protein>
<feature type="non-terminal residue" evidence="15">
    <location>
        <position position="781"/>
    </location>
</feature>
<evidence type="ECO:0000256" key="1">
    <source>
        <dbReference type="ARBA" id="ARBA00022473"/>
    </source>
</evidence>
<feature type="compositionally biased region" description="Basic residues" evidence="10">
    <location>
        <begin position="14"/>
        <end position="29"/>
    </location>
</feature>
<evidence type="ECO:0000259" key="13">
    <source>
        <dbReference type="PROSITE" id="PS50934"/>
    </source>
</evidence>
<dbReference type="Pfam" id="PF00249">
    <property type="entry name" value="Myb_DNA-binding"/>
    <property type="match status" value="1"/>
</dbReference>
<dbReference type="CDD" id="cd00167">
    <property type="entry name" value="SANT"/>
    <property type="match status" value="1"/>
</dbReference>
<dbReference type="PANTHER" id="PTHR12802">
    <property type="entry name" value="SWI/SNF COMPLEX-RELATED"/>
    <property type="match status" value="1"/>
</dbReference>
<dbReference type="InterPro" id="IPR009057">
    <property type="entry name" value="Homeodomain-like_sf"/>
</dbReference>
<gene>
    <name evidence="15" type="ORF">RJ641_031885</name>
</gene>
<feature type="domain" description="SWIRM" evidence="13">
    <location>
        <begin position="181"/>
        <end position="279"/>
    </location>
</feature>
<sequence length="781" mass="86548">MSASPSLQTDSRNKWKKRKRDPQIKRKRHQSDEDALEDDDEDEDNNINNNIEAEEDDDQAQPTPNPNSDRTLIARESEVLDDAGVRISDFPVAIKRAVNRPHSSVLAIVAAERATQFGDSKISSSLVLENVSYGQLQALPSIPADSPSLVAAEAASSYVITPPPILEGRGVVKKFGGNRVHVVPMHSDWFSPTTVHRLERQVVPHFFGGKSDKNTPEKYMECRNRIVAKYMESPDKRLLLSDCEKLVDGIDEEDLTRIVRFLDHWGIINYCAAASVHELWNGGDFLKEDMNGEVHVPSDALKAMESLIQFDRPKCRLKPANVYPLLTCNNNENSDLDTRIRERLSENHCNYCSRPLAIVYYQSQKEVDVFLCPDCFHEGRFITGHSSLDFVRVDSTKDYGDLDAESWTDQETLLLLEAMELYHDNWNEIAEHVGTKSKAQCILHFVRMPMEDRLLENIDAPALSVSNNLHNEDDSRRSYPNSNGGPTASNLQEPDTESKIPFGNSGNPVMSLVAFLASSVGPRVAAACAHASLAALSEEDKLGSAGNMGKRISENIYGRDAGPQGQTANSSKQKDDNPEEVMLLSAEKVQNATKAGLAAAAVKAKLFADHEEREIQRLAANIINHQLKRLELKLKQFAEVETLLMKECEQVERARQRLAAERVRIISTRFGSTAVSSPMNLPAVGPAVVNNNAMNSRQQVISAAPTQPSIPVYGNNQMAHPQMPFMPRQPMYTYGPRLPLSAINPSTSGPSNAVFNSPGNPIGDTASLNHIIKQLQSPLYS</sequence>
<keyword evidence="4" id="KW-0862">Zinc</keyword>
<evidence type="ECO:0000256" key="10">
    <source>
        <dbReference type="SAM" id="MobiDB-lite"/>
    </source>
</evidence>
<evidence type="ECO:0000259" key="11">
    <source>
        <dbReference type="PROSITE" id="PS50090"/>
    </source>
</evidence>
<dbReference type="FunFam" id="1.10.10.60:FF:000014">
    <property type="entry name" value="SWI/SNF complex subunit SMARCC2 isoform C"/>
    <property type="match status" value="1"/>
</dbReference>
<evidence type="ECO:0000256" key="2">
    <source>
        <dbReference type="ARBA" id="ARBA00022723"/>
    </source>
</evidence>
<evidence type="ECO:0000256" key="8">
    <source>
        <dbReference type="ARBA" id="ARBA00023242"/>
    </source>
</evidence>
<feature type="compositionally biased region" description="Polar residues" evidence="10">
    <location>
        <begin position="1"/>
        <end position="10"/>
    </location>
</feature>
<keyword evidence="1" id="KW-0217">Developmental protein</keyword>
<proteinExistence type="predicted"/>
<dbReference type="InterPro" id="IPR007526">
    <property type="entry name" value="SWIRM"/>
</dbReference>
<dbReference type="PANTHER" id="PTHR12802:SF61">
    <property type="entry name" value="SWI_SNF COMPLEX SUBUNIT SWI3C"/>
    <property type="match status" value="1"/>
</dbReference>
<feature type="domain" description="Myb-like" evidence="11">
    <location>
        <begin position="399"/>
        <end position="449"/>
    </location>
</feature>
<dbReference type="InterPro" id="IPR036388">
    <property type="entry name" value="WH-like_DNA-bd_sf"/>
</dbReference>
<dbReference type="GO" id="GO:0005634">
    <property type="term" value="C:nucleus"/>
    <property type="evidence" value="ECO:0007669"/>
    <property type="project" value="UniProtKB-ARBA"/>
</dbReference>
<evidence type="ECO:0000256" key="5">
    <source>
        <dbReference type="ARBA" id="ARBA00023015"/>
    </source>
</evidence>
<dbReference type="InterPro" id="IPR000433">
    <property type="entry name" value="Znf_ZZ"/>
</dbReference>
<dbReference type="PROSITE" id="PS50135">
    <property type="entry name" value="ZF_ZZ_2"/>
    <property type="match status" value="1"/>
</dbReference>
<evidence type="ECO:0000259" key="12">
    <source>
        <dbReference type="PROSITE" id="PS50135"/>
    </source>
</evidence>
<dbReference type="GO" id="GO:0003677">
    <property type="term" value="F:DNA binding"/>
    <property type="evidence" value="ECO:0007669"/>
    <property type="project" value="UniProtKB-KW"/>
</dbReference>
<dbReference type="InterPro" id="IPR017884">
    <property type="entry name" value="SANT_dom"/>
</dbReference>
<dbReference type="Pfam" id="PF16495">
    <property type="entry name" value="SWIRM-assoc_1"/>
    <property type="match status" value="1"/>
</dbReference>
<feature type="compositionally biased region" description="Polar residues" evidence="10">
    <location>
        <begin position="478"/>
        <end position="493"/>
    </location>
</feature>
<dbReference type="SMART" id="SM00717">
    <property type="entry name" value="SANT"/>
    <property type="match status" value="1"/>
</dbReference>
<evidence type="ECO:0000313" key="15">
    <source>
        <dbReference type="EMBL" id="KAK6938377.1"/>
    </source>
</evidence>
<feature type="region of interest" description="Disordered" evidence="10">
    <location>
        <begin position="466"/>
        <end position="503"/>
    </location>
</feature>
<name>A0AAN8VZ17_9MAGN</name>
<dbReference type="Pfam" id="PF04433">
    <property type="entry name" value="SWIRM"/>
    <property type="match status" value="1"/>
</dbReference>
<dbReference type="Proteomes" id="UP001370490">
    <property type="component" value="Unassembled WGS sequence"/>
</dbReference>
<keyword evidence="5" id="KW-0805">Transcription regulation</keyword>
<keyword evidence="16" id="KW-1185">Reference proteome</keyword>
<dbReference type="EMBL" id="JBAMMX010000006">
    <property type="protein sequence ID" value="KAK6938377.1"/>
    <property type="molecule type" value="Genomic_DNA"/>
</dbReference>